<reference evidence="1 2" key="1">
    <citation type="submission" date="2020-08" db="EMBL/GenBank/DDBJ databases">
        <title>Genomic Encyclopedia of Type Strains, Phase IV (KMG-IV): sequencing the most valuable type-strain genomes for metagenomic binning, comparative biology and taxonomic classification.</title>
        <authorList>
            <person name="Goeker M."/>
        </authorList>
    </citation>
    <scope>NUCLEOTIDE SEQUENCE [LARGE SCALE GENOMIC DNA]</scope>
    <source>
        <strain evidence="1 2">DSM 100044</strain>
    </source>
</reference>
<name>A0A7W9EU06_9SPHN</name>
<gene>
    <name evidence="1" type="ORF">FHS94_001590</name>
</gene>
<evidence type="ECO:0000313" key="2">
    <source>
        <dbReference type="Proteomes" id="UP000546200"/>
    </source>
</evidence>
<dbReference type="Proteomes" id="UP000546200">
    <property type="component" value="Unassembled WGS sequence"/>
</dbReference>
<dbReference type="EMBL" id="JACIJK010000004">
    <property type="protein sequence ID" value="MBB5714754.1"/>
    <property type="molecule type" value="Genomic_DNA"/>
</dbReference>
<evidence type="ECO:0000313" key="1">
    <source>
        <dbReference type="EMBL" id="MBB5714754.1"/>
    </source>
</evidence>
<dbReference type="AlphaFoldDB" id="A0A7W9EU06"/>
<organism evidence="1 2">
    <name type="scientific">Sphingomonas aerophila</name>
    <dbReference type="NCBI Taxonomy" id="1344948"/>
    <lineage>
        <taxon>Bacteria</taxon>
        <taxon>Pseudomonadati</taxon>
        <taxon>Pseudomonadota</taxon>
        <taxon>Alphaproteobacteria</taxon>
        <taxon>Sphingomonadales</taxon>
        <taxon>Sphingomonadaceae</taxon>
        <taxon>Sphingomonas</taxon>
    </lineage>
</organism>
<accession>A0A7W9EU06</accession>
<sequence length="75" mass="7995">MSVARMMGLDTAGKMLGGHERLGDALAIQPRSLRAKLAGDRGISAADLIATAEALDARADRVREHARKLREEAGQ</sequence>
<proteinExistence type="predicted"/>
<protein>
    <submittedName>
        <fullName evidence="1">Uncharacterized protein</fullName>
    </submittedName>
</protein>
<comment type="caution">
    <text evidence="1">The sequence shown here is derived from an EMBL/GenBank/DDBJ whole genome shotgun (WGS) entry which is preliminary data.</text>
</comment>
<keyword evidence="2" id="KW-1185">Reference proteome</keyword>